<sequence>MLSCSQKYETAGVKDAKYMVDAIEAFYKYHFKAKDNFTFEFRK</sequence>
<dbReference type="AlphaFoldDB" id="D1VRV9"/>
<accession>D1VRV9</accession>
<protein>
    <submittedName>
        <fullName evidence="1">Uncharacterized protein</fullName>
    </submittedName>
</protein>
<dbReference type="Proteomes" id="UP000005711">
    <property type="component" value="Unassembled WGS sequence"/>
</dbReference>
<evidence type="ECO:0000313" key="2">
    <source>
        <dbReference type="Proteomes" id="UP000005711"/>
    </source>
</evidence>
<comment type="caution">
    <text evidence="1">The sequence shown here is derived from an EMBL/GenBank/DDBJ whole genome shotgun (WGS) entry which is preliminary data.</text>
</comment>
<evidence type="ECO:0000313" key="1">
    <source>
        <dbReference type="EMBL" id="EFA90706.1"/>
    </source>
</evidence>
<organism evidence="1 2">
    <name type="scientific">Peptoniphilus lacrimalis 315-B</name>
    <dbReference type="NCBI Taxonomy" id="596330"/>
    <lineage>
        <taxon>Bacteria</taxon>
        <taxon>Bacillati</taxon>
        <taxon>Bacillota</taxon>
        <taxon>Tissierellia</taxon>
        <taxon>Tissierellales</taxon>
        <taxon>Peptoniphilaceae</taxon>
        <taxon>Peptoniphilus</taxon>
    </lineage>
</organism>
<dbReference type="EMBL" id="ADDO01000011">
    <property type="protein sequence ID" value="EFA90706.1"/>
    <property type="molecule type" value="Genomic_DNA"/>
</dbReference>
<reference evidence="1 2" key="1">
    <citation type="submission" date="2009-12" db="EMBL/GenBank/DDBJ databases">
        <title>Genome Sequence of Peptoniphilus lacrimalis 315-B.</title>
        <authorList>
            <person name="Durkin A.S."/>
            <person name="Madupu R."/>
            <person name="Torralba M."/>
            <person name="Methe B."/>
            <person name="Sutton G."/>
            <person name="Strausberg R.L."/>
            <person name="Nelson K.E."/>
        </authorList>
    </citation>
    <scope>NUCLEOTIDE SEQUENCE [LARGE SCALE GENOMIC DNA]</scope>
    <source>
        <strain evidence="1 2">315-B</strain>
    </source>
</reference>
<name>D1VRV9_9FIRM</name>
<dbReference type="RefSeq" id="WP_004823813.1">
    <property type="nucleotide sequence ID" value="NZ_ADDO01000011.1"/>
</dbReference>
<proteinExistence type="predicted"/>
<gene>
    <name evidence="1" type="ORF">HMPREF0628_1203</name>
</gene>
<keyword evidence="2" id="KW-1185">Reference proteome</keyword>